<protein>
    <recommendedName>
        <fullName evidence="3">Acetoin utilization protein AcuC</fullName>
    </recommendedName>
</protein>
<evidence type="ECO:0000256" key="2">
    <source>
        <dbReference type="ARBA" id="ARBA00005947"/>
    </source>
</evidence>
<dbReference type="SUPFAM" id="SSF52768">
    <property type="entry name" value="Arginase/deacetylase"/>
    <property type="match status" value="1"/>
</dbReference>
<dbReference type="Pfam" id="PF00850">
    <property type="entry name" value="Hist_deacetyl"/>
    <property type="match status" value="1"/>
</dbReference>
<dbReference type="PRINTS" id="PR01272">
    <property type="entry name" value="ACUCPROTEIN"/>
</dbReference>
<evidence type="ECO:0000256" key="4">
    <source>
        <dbReference type="ARBA" id="ARBA00022627"/>
    </source>
</evidence>
<accession>A0ABW2QE57</accession>
<feature type="domain" description="Histone deacetylase" evidence="5">
    <location>
        <begin position="21"/>
        <end position="318"/>
    </location>
</feature>
<comment type="caution">
    <text evidence="6">The sequence shown here is derived from an EMBL/GenBank/DDBJ whole genome shotgun (WGS) entry which is preliminary data.</text>
</comment>
<gene>
    <name evidence="6" type="ORF">ACFQQL_18060</name>
</gene>
<dbReference type="InterPro" id="IPR000286">
    <property type="entry name" value="HDACs"/>
</dbReference>
<dbReference type="RefSeq" id="WP_382396562.1">
    <property type="nucleotide sequence ID" value="NZ_JBHTCQ010000005.1"/>
</dbReference>
<dbReference type="Proteomes" id="UP001596455">
    <property type="component" value="Unassembled WGS sequence"/>
</dbReference>
<dbReference type="InterPro" id="IPR023696">
    <property type="entry name" value="Ureohydrolase_dom_sf"/>
</dbReference>
<evidence type="ECO:0000313" key="7">
    <source>
        <dbReference type="Proteomes" id="UP001596455"/>
    </source>
</evidence>
<dbReference type="PANTHER" id="PTHR10625">
    <property type="entry name" value="HISTONE DEACETYLASE HDAC1-RELATED"/>
    <property type="match status" value="1"/>
</dbReference>
<keyword evidence="7" id="KW-1185">Reference proteome</keyword>
<dbReference type="PRINTS" id="PR01270">
    <property type="entry name" value="HDASUPER"/>
</dbReference>
<dbReference type="CDD" id="cd09994">
    <property type="entry name" value="HDAC_AcuC_like"/>
    <property type="match status" value="1"/>
</dbReference>
<evidence type="ECO:0000256" key="1">
    <source>
        <dbReference type="ARBA" id="ARBA00005101"/>
    </source>
</evidence>
<evidence type="ECO:0000256" key="3">
    <source>
        <dbReference type="ARBA" id="ARBA00020218"/>
    </source>
</evidence>
<comment type="pathway">
    <text evidence="1">Ketone degradation; acetoin degradation.</text>
</comment>
<keyword evidence="4" id="KW-0006">Acetoin catabolism</keyword>
<dbReference type="EMBL" id="JBHTCQ010000005">
    <property type="protein sequence ID" value="MFC7407027.1"/>
    <property type="molecule type" value="Genomic_DNA"/>
</dbReference>
<dbReference type="PANTHER" id="PTHR10625:SF10">
    <property type="entry name" value="HISTONE DEACETYLASE HDAC1"/>
    <property type="match status" value="1"/>
</dbReference>
<dbReference type="Gene3D" id="3.40.800.20">
    <property type="entry name" value="Histone deacetylase domain"/>
    <property type="match status" value="1"/>
</dbReference>
<organism evidence="6 7">
    <name type="scientific">Georgenia alba</name>
    <dbReference type="NCBI Taxonomy" id="2233858"/>
    <lineage>
        <taxon>Bacteria</taxon>
        <taxon>Bacillati</taxon>
        <taxon>Actinomycetota</taxon>
        <taxon>Actinomycetes</taxon>
        <taxon>Micrococcales</taxon>
        <taxon>Bogoriellaceae</taxon>
        <taxon>Georgenia</taxon>
    </lineage>
</organism>
<name>A0ABW2QE57_9MICO</name>
<evidence type="ECO:0000259" key="5">
    <source>
        <dbReference type="Pfam" id="PF00850"/>
    </source>
</evidence>
<dbReference type="InterPro" id="IPR037138">
    <property type="entry name" value="His_deacetylse_dom_sf"/>
</dbReference>
<comment type="similarity">
    <text evidence="2">Belongs to the histone deacetylase family.</text>
</comment>
<sequence>MSTAVIVWSDELVAYDFGSGHPMAPVRLVLTVEMLRAMGVLDLPGVEVRAAGPAPDSELLRVHTPEYVAAVRDLEQGGTVADGDFGLGTPDNPAFPQVHSASARVVGATLEGARSVWQADGGTRAFSLAGGLHHAMPARASGFCVYNDVAIAISWLLEAGARRVAYVDLDAHHGDGVERAFWDDDRVLTVSVHQHPHTLFPGTGYPQDVGASSARGAAANVALPAGTSDAGWLRAVEAVALPLVRAHAPDVLVTQHGCDSHGRDPLTELEVSVDAQRRAALLMSDLADAEAGGRWLATGGGGYDVVNVVPRAWTHLAAVVAGAPIDPQAPVPAAWQRLVTESADVAVPATMSDGGASDFARFADGYNPDDAVDRAIMATRQAVFPWHGLDPVLD</sequence>
<dbReference type="InterPro" id="IPR003085">
    <property type="entry name" value="AcuC"/>
</dbReference>
<proteinExistence type="inferred from homology"/>
<evidence type="ECO:0000313" key="6">
    <source>
        <dbReference type="EMBL" id="MFC7407027.1"/>
    </source>
</evidence>
<reference evidence="7" key="1">
    <citation type="journal article" date="2019" name="Int. J. Syst. Evol. Microbiol.">
        <title>The Global Catalogue of Microorganisms (GCM) 10K type strain sequencing project: providing services to taxonomists for standard genome sequencing and annotation.</title>
        <authorList>
            <consortium name="The Broad Institute Genomics Platform"/>
            <consortium name="The Broad Institute Genome Sequencing Center for Infectious Disease"/>
            <person name="Wu L."/>
            <person name="Ma J."/>
        </authorList>
    </citation>
    <scope>NUCLEOTIDE SEQUENCE [LARGE SCALE GENOMIC DNA]</scope>
    <source>
        <strain evidence="7">JCM 1490</strain>
    </source>
</reference>
<dbReference type="InterPro" id="IPR023801">
    <property type="entry name" value="His_deacetylse_dom"/>
</dbReference>